<dbReference type="PANTHER" id="PTHR21600">
    <property type="entry name" value="MITOCHONDRIAL RNA PSEUDOURIDINE SYNTHASE"/>
    <property type="match status" value="1"/>
</dbReference>
<dbReference type="Pfam" id="PF00849">
    <property type="entry name" value="PseudoU_synth_2"/>
    <property type="match status" value="1"/>
</dbReference>
<gene>
    <name evidence="6" type="ORF">B5F17_01415</name>
</gene>
<evidence type="ECO:0000256" key="3">
    <source>
        <dbReference type="PIRSR" id="PIRSR606225-1"/>
    </source>
</evidence>
<dbReference type="RefSeq" id="WP_087370038.1">
    <property type="nucleotide sequence ID" value="NZ_NFKK01000001.1"/>
</dbReference>
<dbReference type="EC" id="5.4.99.-" evidence="4"/>
<evidence type="ECO:0000256" key="2">
    <source>
        <dbReference type="ARBA" id="ARBA00010876"/>
    </source>
</evidence>
<dbReference type="CDD" id="cd02869">
    <property type="entry name" value="PseudoU_synth_RluA_like"/>
    <property type="match status" value="1"/>
</dbReference>
<evidence type="ECO:0000256" key="4">
    <source>
        <dbReference type="RuleBase" id="RU362028"/>
    </source>
</evidence>
<comment type="function">
    <text evidence="4">Responsible for synthesis of pseudouridine from uracil.</text>
</comment>
<evidence type="ECO:0000259" key="5">
    <source>
        <dbReference type="Pfam" id="PF00849"/>
    </source>
</evidence>
<dbReference type="InterPro" id="IPR006225">
    <property type="entry name" value="PsdUridine_synth_RluC/D"/>
</dbReference>
<feature type="domain" description="Pseudouridine synthase RsuA/RluA-like" evidence="5">
    <location>
        <begin position="89"/>
        <end position="239"/>
    </location>
</feature>
<dbReference type="InterPro" id="IPR050188">
    <property type="entry name" value="RluA_PseudoU_synthase"/>
</dbReference>
<accession>A0A1Y4LGD8</accession>
<dbReference type="GO" id="GO:0009982">
    <property type="term" value="F:pseudouridine synthase activity"/>
    <property type="evidence" value="ECO:0007669"/>
    <property type="project" value="InterPro"/>
</dbReference>
<dbReference type="AlphaFoldDB" id="A0A1Y4LGD8"/>
<dbReference type="GO" id="GO:0003723">
    <property type="term" value="F:RNA binding"/>
    <property type="evidence" value="ECO:0007669"/>
    <property type="project" value="InterPro"/>
</dbReference>
<dbReference type="InterPro" id="IPR006145">
    <property type="entry name" value="PsdUridine_synth_RsuA/RluA"/>
</dbReference>
<dbReference type="NCBIfam" id="TIGR00005">
    <property type="entry name" value="rluA_subfam"/>
    <property type="match status" value="1"/>
</dbReference>
<dbReference type="InterPro" id="IPR020103">
    <property type="entry name" value="PsdUridine_synth_cat_dom_sf"/>
</dbReference>
<evidence type="ECO:0000256" key="1">
    <source>
        <dbReference type="ARBA" id="ARBA00000073"/>
    </source>
</evidence>
<organism evidence="6 7">
    <name type="scientific">Butyricicoccus pullicaecorum</name>
    <dbReference type="NCBI Taxonomy" id="501571"/>
    <lineage>
        <taxon>Bacteria</taxon>
        <taxon>Bacillati</taxon>
        <taxon>Bacillota</taxon>
        <taxon>Clostridia</taxon>
        <taxon>Eubacteriales</taxon>
        <taxon>Butyricicoccaceae</taxon>
        <taxon>Butyricicoccus</taxon>
    </lineage>
</organism>
<evidence type="ECO:0000313" key="7">
    <source>
        <dbReference type="Proteomes" id="UP000195897"/>
    </source>
</evidence>
<dbReference type="EMBL" id="NFKK01000001">
    <property type="protein sequence ID" value="OUP54589.1"/>
    <property type="molecule type" value="Genomic_DNA"/>
</dbReference>
<dbReference type="GO" id="GO:0000455">
    <property type="term" value="P:enzyme-directed rRNA pseudouridine synthesis"/>
    <property type="evidence" value="ECO:0007669"/>
    <property type="project" value="TreeGrafter"/>
</dbReference>
<dbReference type="Proteomes" id="UP000195897">
    <property type="component" value="Unassembled WGS sequence"/>
</dbReference>
<evidence type="ECO:0000313" key="6">
    <source>
        <dbReference type="EMBL" id="OUP54589.1"/>
    </source>
</evidence>
<dbReference type="GO" id="GO:0140098">
    <property type="term" value="F:catalytic activity, acting on RNA"/>
    <property type="evidence" value="ECO:0007669"/>
    <property type="project" value="UniProtKB-ARBA"/>
</dbReference>
<keyword evidence="4" id="KW-0413">Isomerase</keyword>
<sequence>MERIVFYECSQSCAGTTVERFLRRQGVSHRVLVDLKNTPNGLTLNGKPVRTIDRLPPEGKLRLCLPETDRSDTIPQADIALDIVYEDDDLFVVNKPAGLAVHPSPQNRENTVANGLAALYTTRKEPFVFRAIGRLDKNTSGLIVLAKNALSAGLLTTQAAQKVMHHDYLAVCTGMLPDEGTIDAPIGRADGSVIRREVRPDGDHAVTHFVRLAYRDGYSLARVWLDTGRTHQIRVHFAHLGYPLPGDFLYHPDFSRIQRHALHAGALWLRQPVTGQPLHFTAPLPDDMRIFFPDA</sequence>
<protein>
    <recommendedName>
        <fullName evidence="4">Pseudouridine synthase</fullName>
        <ecNumber evidence="4">5.4.99.-</ecNumber>
    </recommendedName>
</protein>
<name>A0A1Y4LGD8_9FIRM</name>
<feature type="active site" evidence="3">
    <location>
        <position position="136"/>
    </location>
</feature>
<dbReference type="PANTHER" id="PTHR21600:SF44">
    <property type="entry name" value="RIBOSOMAL LARGE SUBUNIT PSEUDOURIDINE SYNTHASE D"/>
    <property type="match status" value="1"/>
</dbReference>
<dbReference type="Gene3D" id="3.30.2350.10">
    <property type="entry name" value="Pseudouridine synthase"/>
    <property type="match status" value="1"/>
</dbReference>
<dbReference type="SUPFAM" id="SSF55120">
    <property type="entry name" value="Pseudouridine synthase"/>
    <property type="match status" value="1"/>
</dbReference>
<comment type="similarity">
    <text evidence="2 4">Belongs to the pseudouridine synthase RluA family.</text>
</comment>
<comment type="caution">
    <text evidence="6">The sequence shown here is derived from an EMBL/GenBank/DDBJ whole genome shotgun (WGS) entry which is preliminary data.</text>
</comment>
<proteinExistence type="inferred from homology"/>
<reference evidence="7" key="1">
    <citation type="submission" date="2017-04" db="EMBL/GenBank/DDBJ databases">
        <title>Function of individual gut microbiota members based on whole genome sequencing of pure cultures obtained from chicken caecum.</title>
        <authorList>
            <person name="Medvecky M."/>
            <person name="Cejkova D."/>
            <person name="Polansky O."/>
            <person name="Karasova D."/>
            <person name="Kubasova T."/>
            <person name="Cizek A."/>
            <person name="Rychlik I."/>
        </authorList>
    </citation>
    <scope>NUCLEOTIDE SEQUENCE [LARGE SCALE GENOMIC DNA]</scope>
    <source>
        <strain evidence="7">An180</strain>
    </source>
</reference>
<comment type="catalytic activity">
    <reaction evidence="1 4">
        <text>a uridine in RNA = a pseudouridine in RNA</text>
        <dbReference type="Rhea" id="RHEA:48348"/>
        <dbReference type="Rhea" id="RHEA-COMP:12068"/>
        <dbReference type="Rhea" id="RHEA-COMP:12069"/>
        <dbReference type="ChEBI" id="CHEBI:65314"/>
        <dbReference type="ChEBI" id="CHEBI:65315"/>
    </reaction>
</comment>